<accession>A0ACC2NEH1</accession>
<keyword evidence="2" id="KW-1185">Reference proteome</keyword>
<comment type="caution">
    <text evidence="1">The sequence shown here is derived from an EMBL/GenBank/DDBJ whole genome shotgun (WGS) entry which is preliminary data.</text>
</comment>
<dbReference type="Proteomes" id="UP001239111">
    <property type="component" value="Chromosome 3"/>
</dbReference>
<reference evidence="1" key="1">
    <citation type="submission" date="2023-04" db="EMBL/GenBank/DDBJ databases">
        <title>A chromosome-level genome assembly of the parasitoid wasp Eretmocerus hayati.</title>
        <authorList>
            <person name="Zhong Y."/>
            <person name="Liu S."/>
            <person name="Liu Y."/>
        </authorList>
    </citation>
    <scope>NUCLEOTIDE SEQUENCE</scope>
    <source>
        <strain evidence="1">ZJU_SS_LIU_2023</strain>
    </source>
</reference>
<evidence type="ECO:0000313" key="1">
    <source>
        <dbReference type="EMBL" id="KAJ8669286.1"/>
    </source>
</evidence>
<gene>
    <name evidence="1" type="ORF">QAD02_000545</name>
</gene>
<dbReference type="EMBL" id="CM056743">
    <property type="protein sequence ID" value="KAJ8669286.1"/>
    <property type="molecule type" value="Genomic_DNA"/>
</dbReference>
<name>A0ACC2NEH1_9HYME</name>
<organism evidence="1 2">
    <name type="scientific">Eretmocerus hayati</name>
    <dbReference type="NCBI Taxonomy" id="131215"/>
    <lineage>
        <taxon>Eukaryota</taxon>
        <taxon>Metazoa</taxon>
        <taxon>Ecdysozoa</taxon>
        <taxon>Arthropoda</taxon>
        <taxon>Hexapoda</taxon>
        <taxon>Insecta</taxon>
        <taxon>Pterygota</taxon>
        <taxon>Neoptera</taxon>
        <taxon>Endopterygota</taxon>
        <taxon>Hymenoptera</taxon>
        <taxon>Apocrita</taxon>
        <taxon>Proctotrupomorpha</taxon>
        <taxon>Chalcidoidea</taxon>
        <taxon>Aphelinidae</taxon>
        <taxon>Aphelininae</taxon>
        <taxon>Eretmocerus</taxon>
    </lineage>
</organism>
<protein>
    <submittedName>
        <fullName evidence="1">Uncharacterized protein</fullName>
    </submittedName>
</protein>
<evidence type="ECO:0000313" key="2">
    <source>
        <dbReference type="Proteomes" id="UP001239111"/>
    </source>
</evidence>
<proteinExistence type="predicted"/>
<sequence length="581" mass="66722">MDVTRSNYQEVLIELDEVLKHATFLSIDSEFTGLFTRSAACPLDSPAQYYAKLRSESMNFLLIQLGLSSFTHDRATNKYKQQSYNFYVFPKPFDRSSPDCRFLCQASSLNFLAKRGFDFNKLFREGIPYLTQSEEQKLNEKVLEKQRLREEVVDLIDIPVDLKPTIEEICARIENFIGSENDELVIEKCNAFIRKLVYQEVQQRWPTRVRLESSYENMSLVAYRMGTAEEEREKEAKKKEQEMLEVQEAVGLSTLMRKLCDSGKLIVGHNLLMDLCHIVHQFLGPLPEDYNEFKSLLNGLFPRLLDTKILAESKELKESVPSSILDNLLDTIQSPPFSVPEIESVEGRSYSLEETRLHEAGYDAFATGVCFIALYNRLASLNCSVSENLSADSLLLKPYMNKLHITSVRDSHINLEGNDPVQSRGHVFHITFPREWRASDLSKVFSPYGGARIYWLGDTTAYAELNHRDQVSAVVQNLFKSAQYTLQKYREYHKNSEMEKSVKQERKRKLSESNDLPVKDGSPHPDKETSNETSKNSEDDGWEIASGKRKRKRARVQAATGNGEQNKKESNKKAFTENDSW</sequence>